<sequence>MGEDAGEGGSVGGQASGGGGVDGSVAVEDAGFVGASEQGQDGHGDGDPRPHAPRDRRRGRGTIRARHDLAVEKERGDDIGAQLPEGALLLRRLVQAAGGAIDAVEGSVCVGCGEVQVQVQGGHAVEVAVEPHAAADGAPHVAVGERLGVQALAQRRQPAPELGRCALASERRCGLVEAATHLDREIECRPDDHAGVLGCDRGLAQSRQSLRQLVDEHPALLHEDSSQGFGDPHAGRDLRDQGAHRGLLAFDVRWHAGVDERLRERHRRAAGELDQFRPLGFGSRAERVDRAGGSDGGDEGVVEALAHARTAARGPRLDIQKNHTRMTPPTTDITGAIAPSRCGT</sequence>
<evidence type="ECO:0000256" key="1">
    <source>
        <dbReference type="SAM" id="MobiDB-lite"/>
    </source>
</evidence>
<keyword evidence="3" id="KW-1185">Reference proteome</keyword>
<feature type="compositionally biased region" description="Basic and acidic residues" evidence="1">
    <location>
        <begin position="40"/>
        <end position="53"/>
    </location>
</feature>
<feature type="region of interest" description="Disordered" evidence="1">
    <location>
        <begin position="1"/>
        <end position="66"/>
    </location>
</feature>
<gene>
    <name evidence="2" type="ORF">NB037_18755</name>
</gene>
<dbReference type="EMBL" id="JAMRYM010000161">
    <property type="protein sequence ID" value="MCM6764459.1"/>
    <property type="molecule type" value="Genomic_DNA"/>
</dbReference>
<feature type="compositionally biased region" description="Gly residues" evidence="1">
    <location>
        <begin position="7"/>
        <end position="22"/>
    </location>
</feature>
<comment type="caution">
    <text evidence="2">The sequence shown here is derived from an EMBL/GenBank/DDBJ whole genome shotgun (WGS) entry which is preliminary data.</text>
</comment>
<organism evidence="2 3">
    <name type="scientific">Rathayibacter rubneri</name>
    <dbReference type="NCBI Taxonomy" id="2950106"/>
    <lineage>
        <taxon>Bacteria</taxon>
        <taxon>Bacillati</taxon>
        <taxon>Actinomycetota</taxon>
        <taxon>Actinomycetes</taxon>
        <taxon>Micrococcales</taxon>
        <taxon>Microbacteriaceae</taxon>
        <taxon>Rathayibacter</taxon>
    </lineage>
</organism>
<reference evidence="2" key="1">
    <citation type="submission" date="2022-06" db="EMBL/GenBank/DDBJ databases">
        <title>Whole genome shotgun sequencing (WGS) of Rathayibacter sp. ZW T2_19, isolated from stored onions (Allium cepa).</title>
        <authorList>
            <person name="Stoll D.A."/>
            <person name="Huch M."/>
        </authorList>
    </citation>
    <scope>NUCLEOTIDE SEQUENCE</scope>
    <source>
        <strain evidence="2">ZW T2_19</strain>
    </source>
</reference>
<feature type="compositionally biased region" description="Basic residues" evidence="1">
    <location>
        <begin position="54"/>
        <end position="64"/>
    </location>
</feature>
<name>A0A9X2IWB8_9MICO</name>
<protein>
    <submittedName>
        <fullName evidence="2">Uncharacterized protein</fullName>
    </submittedName>
</protein>
<accession>A0A9X2IWB8</accession>
<evidence type="ECO:0000313" key="3">
    <source>
        <dbReference type="Proteomes" id="UP001155240"/>
    </source>
</evidence>
<evidence type="ECO:0000313" key="2">
    <source>
        <dbReference type="EMBL" id="MCM6764459.1"/>
    </source>
</evidence>
<proteinExistence type="predicted"/>
<dbReference type="AlphaFoldDB" id="A0A9X2IWB8"/>
<dbReference type="Proteomes" id="UP001155240">
    <property type="component" value="Unassembled WGS sequence"/>
</dbReference>